<keyword evidence="3" id="KW-1185">Reference proteome</keyword>
<feature type="compositionally biased region" description="Low complexity" evidence="1">
    <location>
        <begin position="39"/>
        <end position="67"/>
    </location>
</feature>
<reference evidence="2 3" key="1">
    <citation type="submission" date="2023-06" db="EMBL/GenBank/DDBJ databases">
        <title>Pelomonas sp. APW6 16S ribosomal RNA gene genome sequencing and assembly.</title>
        <authorList>
            <person name="Woo H."/>
        </authorList>
    </citation>
    <scope>NUCLEOTIDE SEQUENCE [LARGE SCALE GENOMIC DNA]</scope>
    <source>
        <strain evidence="2 3">APW6</strain>
    </source>
</reference>
<gene>
    <name evidence="2" type="ORF">QRD43_12745</name>
</gene>
<evidence type="ECO:0000313" key="2">
    <source>
        <dbReference type="EMBL" id="MDL5032774.1"/>
    </source>
</evidence>
<sequence>MRQGLVLGALLVAGAGGWLAMGRDGAAGVTGGAGRPLTSTSAADTTSAAGSAAGPVASAASPASAPPAVSASARAVAGRRSWELPPEQIAEIEKQWCSHGQAAHLQAMAALDRAHPVDHSADAPLDHAAMTARADASIREAGYQTRSAVRQRLMQRWIVQLQARGDIRSRAAAAFIGISVHHGREGAIHMPALRALAEGGRDPLVWQLWRVARHFCFDEPYCGPATLKPWREIEPENLLAWLPEFREAIDIPEARWAGIRAARYARSYQEDFMGLLLPLVEGEAPGLALQEGLGLLEDQIRIWPTIRANHALHKACTRAGPARDTERQDDCRRAAELLWTSPRPTLDDRITSLQVADANGAAEQAAWPARLSFVRALDAAEQQRFMETRFRSRWDEQPCNAQPRQRGMLKAIAQGGEWAAVLGPERSARTP</sequence>
<protein>
    <recommendedName>
        <fullName evidence="4">DUF4034 domain-containing protein</fullName>
    </recommendedName>
</protein>
<dbReference type="EMBL" id="JASVDS010000003">
    <property type="protein sequence ID" value="MDL5032774.1"/>
    <property type="molecule type" value="Genomic_DNA"/>
</dbReference>
<comment type="caution">
    <text evidence="2">The sequence shown here is derived from an EMBL/GenBank/DDBJ whole genome shotgun (WGS) entry which is preliminary data.</text>
</comment>
<dbReference type="Proteomes" id="UP001238603">
    <property type="component" value="Unassembled WGS sequence"/>
</dbReference>
<accession>A0ABT7LIW7</accession>
<feature type="region of interest" description="Disordered" evidence="1">
    <location>
        <begin position="29"/>
        <end position="67"/>
    </location>
</feature>
<evidence type="ECO:0008006" key="4">
    <source>
        <dbReference type="Google" id="ProtNLM"/>
    </source>
</evidence>
<name>A0ABT7LIW7_9BURK</name>
<dbReference type="RefSeq" id="WP_285982849.1">
    <property type="nucleotide sequence ID" value="NZ_JASVDS010000003.1"/>
</dbReference>
<evidence type="ECO:0000256" key="1">
    <source>
        <dbReference type="SAM" id="MobiDB-lite"/>
    </source>
</evidence>
<organism evidence="2 3">
    <name type="scientific">Roseateles subflavus</name>
    <dbReference type="NCBI Taxonomy" id="3053353"/>
    <lineage>
        <taxon>Bacteria</taxon>
        <taxon>Pseudomonadati</taxon>
        <taxon>Pseudomonadota</taxon>
        <taxon>Betaproteobacteria</taxon>
        <taxon>Burkholderiales</taxon>
        <taxon>Sphaerotilaceae</taxon>
        <taxon>Roseateles</taxon>
    </lineage>
</organism>
<evidence type="ECO:0000313" key="3">
    <source>
        <dbReference type="Proteomes" id="UP001238603"/>
    </source>
</evidence>
<proteinExistence type="predicted"/>